<reference evidence="3" key="1">
    <citation type="journal article" date="2019" name="Int. J. Syst. Evol. Microbiol.">
        <title>The Global Catalogue of Microorganisms (GCM) 10K type strain sequencing project: providing services to taxonomists for standard genome sequencing and annotation.</title>
        <authorList>
            <consortium name="The Broad Institute Genomics Platform"/>
            <consortium name="The Broad Institute Genome Sequencing Center for Infectious Disease"/>
            <person name="Wu L."/>
            <person name="Ma J."/>
        </authorList>
    </citation>
    <scope>NUCLEOTIDE SEQUENCE [LARGE SCALE GENOMIC DNA]</scope>
    <source>
        <strain evidence="3">CCUG 53915</strain>
    </source>
</reference>
<evidence type="ECO:0000313" key="2">
    <source>
        <dbReference type="EMBL" id="MFD1204600.1"/>
    </source>
</evidence>
<dbReference type="RefSeq" id="WP_381480012.1">
    <property type="nucleotide sequence ID" value="NZ_JBHTLT010000027.1"/>
</dbReference>
<accession>A0ABW3TVD6</accession>
<comment type="caution">
    <text evidence="2">The sequence shown here is derived from an EMBL/GenBank/DDBJ whole genome shotgun (WGS) entry which is preliminary data.</text>
</comment>
<organism evidence="2 3">
    <name type="scientific">Sporosarcina contaminans</name>
    <dbReference type="NCBI Taxonomy" id="633403"/>
    <lineage>
        <taxon>Bacteria</taxon>
        <taxon>Bacillati</taxon>
        <taxon>Bacillota</taxon>
        <taxon>Bacilli</taxon>
        <taxon>Bacillales</taxon>
        <taxon>Caryophanaceae</taxon>
        <taxon>Sporosarcina</taxon>
    </lineage>
</organism>
<evidence type="ECO:0000259" key="1">
    <source>
        <dbReference type="Pfam" id="PF12867"/>
    </source>
</evidence>
<name>A0ABW3TVD6_9BACL</name>
<proteinExistence type="predicted"/>
<gene>
    <name evidence="2" type="ORF">ACFQ38_05675</name>
</gene>
<dbReference type="EMBL" id="JBHTLT010000027">
    <property type="protein sequence ID" value="MFD1204600.1"/>
    <property type="molecule type" value="Genomic_DNA"/>
</dbReference>
<keyword evidence="3" id="KW-1185">Reference proteome</keyword>
<dbReference type="Gene3D" id="1.20.120.450">
    <property type="entry name" value="dinb family like domain"/>
    <property type="match status" value="1"/>
</dbReference>
<evidence type="ECO:0000313" key="3">
    <source>
        <dbReference type="Proteomes" id="UP001597231"/>
    </source>
</evidence>
<dbReference type="Proteomes" id="UP001597231">
    <property type="component" value="Unassembled WGS sequence"/>
</dbReference>
<protein>
    <submittedName>
        <fullName evidence="2">DinB family protein</fullName>
    </submittedName>
</protein>
<sequence length="154" mass="17238">MGTIEQLKFARGYTIGRLSSSKETAWDEQPTGFNNTIRWNAGHIYVTMEHFIGLVLPTYEKQHEDWGRFFATGTSPANWDSQPPTNEEILDALQEQTNRVSTALEGKLNEVLPEPVKLGTIFSMDSVDAVAQFVIWHEGVHAGVIHGLNRVIGE</sequence>
<dbReference type="InterPro" id="IPR034660">
    <property type="entry name" value="DinB/YfiT-like"/>
</dbReference>
<dbReference type="SUPFAM" id="SSF109854">
    <property type="entry name" value="DinB/YfiT-like putative metalloenzymes"/>
    <property type="match status" value="1"/>
</dbReference>
<dbReference type="InterPro" id="IPR024775">
    <property type="entry name" value="DinB-like"/>
</dbReference>
<feature type="domain" description="DinB-like" evidence="1">
    <location>
        <begin position="6"/>
        <end position="145"/>
    </location>
</feature>
<dbReference type="Pfam" id="PF12867">
    <property type="entry name" value="DinB_2"/>
    <property type="match status" value="1"/>
</dbReference>